<keyword evidence="13 17" id="KW-0472">Membrane</keyword>
<evidence type="ECO:0000256" key="11">
    <source>
        <dbReference type="ARBA" id="ARBA00022833"/>
    </source>
</evidence>
<feature type="domain" description="RING-type" evidence="18">
    <location>
        <begin position="102"/>
        <end position="148"/>
    </location>
</feature>
<comment type="catalytic activity">
    <reaction evidence="1">
        <text>[E2 ubiquitin-conjugating enzyme]-S-ubiquitinyl-L-cysteine + [acceptor protein]-L-lysine = [E2 ubiquitin-conjugating enzyme]-L-cysteine + [acceptor protein]-N(6)-ubiquitinyl-L-lysine.</text>
        <dbReference type="EC" id="2.3.2.31"/>
    </reaction>
</comment>
<dbReference type="InterPro" id="IPR017907">
    <property type="entry name" value="Znf_RING_CS"/>
</dbReference>
<evidence type="ECO:0000256" key="15">
    <source>
        <dbReference type="PROSITE-ProRule" id="PRU00175"/>
    </source>
</evidence>
<comment type="pathway">
    <text evidence="3">Protein modification; protein ubiquitination.</text>
</comment>
<dbReference type="InterPro" id="IPR001841">
    <property type="entry name" value="Znf_RING"/>
</dbReference>
<comment type="subcellular location">
    <subcellularLocation>
        <location evidence="2">Membrane</location>
        <topology evidence="2">Single-pass membrane protein</topology>
    </subcellularLocation>
</comment>
<keyword evidence="12 17" id="KW-1133">Transmembrane helix</keyword>
<reference evidence="20 21" key="1">
    <citation type="journal article" date="2020" name="G3 (Bethesda)">
        <title>Draft Genome of the Common Snapping Turtle, Chelydra serpentina, a Model for Phenotypic Plasticity in Reptiles.</title>
        <authorList>
            <person name="Das D."/>
            <person name="Singh S.K."/>
            <person name="Bierstedt J."/>
            <person name="Erickson A."/>
            <person name="Galli G.L.J."/>
            <person name="Crossley D.A. 2nd"/>
            <person name="Rhen T."/>
        </authorList>
    </citation>
    <scope>NUCLEOTIDE SEQUENCE [LARGE SCALE GENOMIC DNA]</scope>
    <source>
        <strain evidence="20">KW</strain>
    </source>
</reference>
<dbReference type="GO" id="GO:0005737">
    <property type="term" value="C:cytoplasm"/>
    <property type="evidence" value="ECO:0007669"/>
    <property type="project" value="UniProtKB-ARBA"/>
</dbReference>
<gene>
    <name evidence="20" type="primary">RNF144A</name>
    <name evidence="20" type="ORF">G0U57_020143</name>
</gene>
<name>A0A8T1SW14_CHESE</name>
<dbReference type="InterPro" id="IPR002867">
    <property type="entry name" value="IBR_dom"/>
</dbReference>
<keyword evidence="11" id="KW-0862">Zinc</keyword>
<evidence type="ECO:0000256" key="2">
    <source>
        <dbReference type="ARBA" id="ARBA00004167"/>
    </source>
</evidence>
<dbReference type="CDD" id="cd16777">
    <property type="entry name" value="mRING-HC-C4C4_RBR_RNF144A"/>
    <property type="match status" value="1"/>
</dbReference>
<evidence type="ECO:0000256" key="12">
    <source>
        <dbReference type="ARBA" id="ARBA00022989"/>
    </source>
</evidence>
<evidence type="ECO:0000256" key="14">
    <source>
        <dbReference type="ARBA" id="ARBA00038342"/>
    </source>
</evidence>
<evidence type="ECO:0000256" key="4">
    <source>
        <dbReference type="ARBA" id="ARBA00012251"/>
    </source>
</evidence>
<keyword evidence="10" id="KW-0833">Ubl conjugation pathway</keyword>
<evidence type="ECO:0000259" key="19">
    <source>
        <dbReference type="PROSITE" id="PS51873"/>
    </source>
</evidence>
<dbReference type="PROSITE" id="PS51873">
    <property type="entry name" value="TRIAD"/>
    <property type="match status" value="1"/>
</dbReference>
<dbReference type="OrthoDB" id="10009520at2759"/>
<keyword evidence="9 15" id="KW-0863">Zinc-finger</keyword>
<dbReference type="GO" id="GO:0016567">
    <property type="term" value="P:protein ubiquitination"/>
    <property type="evidence" value="ECO:0007669"/>
    <property type="project" value="InterPro"/>
</dbReference>
<evidence type="ECO:0000256" key="3">
    <source>
        <dbReference type="ARBA" id="ARBA00004906"/>
    </source>
</evidence>
<keyword evidence="21" id="KW-1185">Reference proteome</keyword>
<dbReference type="CDD" id="cd20366">
    <property type="entry name" value="BRcat_RBR_RNF144A"/>
    <property type="match status" value="1"/>
</dbReference>
<dbReference type="Pfam" id="PF22191">
    <property type="entry name" value="IBR_1"/>
    <property type="match status" value="1"/>
</dbReference>
<dbReference type="EC" id="2.3.2.31" evidence="4"/>
<evidence type="ECO:0000313" key="20">
    <source>
        <dbReference type="EMBL" id="KAG6933068.1"/>
    </source>
</evidence>
<keyword evidence="8" id="KW-0677">Repeat</keyword>
<dbReference type="SMART" id="SM00647">
    <property type="entry name" value="IBR"/>
    <property type="match status" value="2"/>
</dbReference>
<dbReference type="FunFam" id="3.30.40.10:FF:000051">
    <property type="entry name" value="RBR-type E3 ubiquitin transferase"/>
    <property type="match status" value="1"/>
</dbReference>
<evidence type="ECO:0000256" key="5">
    <source>
        <dbReference type="ARBA" id="ARBA00022679"/>
    </source>
</evidence>
<feature type="non-terminal residue" evidence="20">
    <location>
        <position position="374"/>
    </location>
</feature>
<comment type="similarity">
    <text evidence="14">Belongs to the RBR family. RNF144 subfamily.</text>
</comment>
<evidence type="ECO:0000256" key="16">
    <source>
        <dbReference type="SAM" id="MobiDB-lite"/>
    </source>
</evidence>
<dbReference type="SUPFAM" id="SSF57850">
    <property type="entry name" value="RING/U-box"/>
    <property type="match status" value="3"/>
</dbReference>
<evidence type="ECO:0000256" key="17">
    <source>
        <dbReference type="SAM" id="Phobius"/>
    </source>
</evidence>
<evidence type="ECO:0000313" key="21">
    <source>
        <dbReference type="Proteomes" id="UP000765507"/>
    </source>
</evidence>
<dbReference type="GO" id="GO:0008270">
    <property type="term" value="F:zinc ion binding"/>
    <property type="evidence" value="ECO:0007669"/>
    <property type="project" value="UniProtKB-KW"/>
</dbReference>
<evidence type="ECO:0000256" key="8">
    <source>
        <dbReference type="ARBA" id="ARBA00022737"/>
    </source>
</evidence>
<feature type="compositionally biased region" description="Low complexity" evidence="16">
    <location>
        <begin position="63"/>
        <end position="77"/>
    </location>
</feature>
<evidence type="ECO:0000256" key="6">
    <source>
        <dbReference type="ARBA" id="ARBA00022692"/>
    </source>
</evidence>
<sequence length="374" mass="41471">PPESPERCTLGCAAHGAGDWAGSHARSAAAALPRLLSVRCMVRASGRGSRPLWGGSSRRRQGGDSSISSSPPRLQPQTDCSAMTTARYRPTWDLVLDPLVSCKLCLGEYPVEQMTTIAQCQCIFCTLCLKQYVELLIKEGLETAISCPDASCPKRGHLQENEIECMVASEIMQRYKKLQFEREVLLDPCRTWCPSSACQAVCQLQESGPQNPQLVQCKACDIEFCSSCKSNWHPGQGCQENMPITFLPGETSSMYKMEDDDAPIKRCPKCKVYIERDEGCAQMMCKNCKHAFCWYCLESLDDDFLLIHYDKGPCRNKLGHSRASVIWHRTQVVGIFAGFGLLLLVASPFLLLATPFVLCCKCKCNKGDDDPLPT</sequence>
<keyword evidence="7" id="KW-0479">Metal-binding</keyword>
<evidence type="ECO:0000256" key="13">
    <source>
        <dbReference type="ARBA" id="ARBA00023136"/>
    </source>
</evidence>
<dbReference type="InterPro" id="IPR013083">
    <property type="entry name" value="Znf_RING/FYVE/PHD"/>
</dbReference>
<dbReference type="InterPro" id="IPR031127">
    <property type="entry name" value="E3_UB_ligase_RBR"/>
</dbReference>
<dbReference type="Gene3D" id="1.20.120.1750">
    <property type="match status" value="1"/>
</dbReference>
<dbReference type="Gene3D" id="3.30.40.10">
    <property type="entry name" value="Zinc/RING finger domain, C3HC4 (zinc finger)"/>
    <property type="match status" value="1"/>
</dbReference>
<dbReference type="CDD" id="cd20352">
    <property type="entry name" value="Rcat_RBR_RNF144"/>
    <property type="match status" value="1"/>
</dbReference>
<dbReference type="GO" id="GO:0061630">
    <property type="term" value="F:ubiquitin protein ligase activity"/>
    <property type="evidence" value="ECO:0007669"/>
    <property type="project" value="UniProtKB-EC"/>
</dbReference>
<dbReference type="InterPro" id="IPR044066">
    <property type="entry name" value="TRIAD_supradom"/>
</dbReference>
<proteinExistence type="inferred from homology"/>
<organism evidence="20 21">
    <name type="scientific">Chelydra serpentina</name>
    <name type="common">Snapping turtle</name>
    <name type="synonym">Testudo serpentina</name>
    <dbReference type="NCBI Taxonomy" id="8475"/>
    <lineage>
        <taxon>Eukaryota</taxon>
        <taxon>Metazoa</taxon>
        <taxon>Chordata</taxon>
        <taxon>Craniata</taxon>
        <taxon>Vertebrata</taxon>
        <taxon>Euteleostomi</taxon>
        <taxon>Archelosauria</taxon>
        <taxon>Testudinata</taxon>
        <taxon>Testudines</taxon>
        <taxon>Cryptodira</taxon>
        <taxon>Durocryptodira</taxon>
        <taxon>Americhelydia</taxon>
        <taxon>Chelydroidea</taxon>
        <taxon>Chelydridae</taxon>
        <taxon>Chelydra</taxon>
    </lineage>
</organism>
<keyword evidence="5" id="KW-0808">Transferase</keyword>
<protein>
    <recommendedName>
        <fullName evidence="4">RBR-type E3 ubiquitin transferase</fullName>
        <ecNumber evidence="4">2.3.2.31</ecNumber>
    </recommendedName>
</protein>
<feature type="region of interest" description="Disordered" evidence="16">
    <location>
        <begin position="47"/>
        <end position="80"/>
    </location>
</feature>
<dbReference type="PANTHER" id="PTHR11685">
    <property type="entry name" value="RBR FAMILY RING FINGER AND IBR DOMAIN-CONTAINING"/>
    <property type="match status" value="1"/>
</dbReference>
<dbReference type="PROSITE" id="PS00518">
    <property type="entry name" value="ZF_RING_1"/>
    <property type="match status" value="1"/>
</dbReference>
<dbReference type="Pfam" id="PF01485">
    <property type="entry name" value="IBR"/>
    <property type="match status" value="1"/>
</dbReference>
<evidence type="ECO:0000256" key="7">
    <source>
        <dbReference type="ARBA" id="ARBA00022723"/>
    </source>
</evidence>
<comment type="caution">
    <text evidence="20">The sequence shown here is derived from an EMBL/GenBank/DDBJ whole genome shotgun (WGS) entry which is preliminary data.</text>
</comment>
<accession>A0A8T1SW14</accession>
<dbReference type="EMBL" id="JAHGAV010000082">
    <property type="protein sequence ID" value="KAG6933068.1"/>
    <property type="molecule type" value="Genomic_DNA"/>
</dbReference>
<keyword evidence="6 17" id="KW-0812">Transmembrane</keyword>
<evidence type="ECO:0000256" key="9">
    <source>
        <dbReference type="ARBA" id="ARBA00022771"/>
    </source>
</evidence>
<dbReference type="AlphaFoldDB" id="A0A8T1SW14"/>
<dbReference type="PROSITE" id="PS50089">
    <property type="entry name" value="ZF_RING_2"/>
    <property type="match status" value="1"/>
</dbReference>
<dbReference type="FunFam" id="1.20.120.1750:FF:000006">
    <property type="entry name" value="RBR-type E3 ubiquitin transferase"/>
    <property type="match status" value="1"/>
</dbReference>
<dbReference type="Proteomes" id="UP000765507">
    <property type="component" value="Unassembled WGS sequence"/>
</dbReference>
<evidence type="ECO:0000256" key="1">
    <source>
        <dbReference type="ARBA" id="ARBA00001798"/>
    </source>
</evidence>
<evidence type="ECO:0000259" key="18">
    <source>
        <dbReference type="PROSITE" id="PS50089"/>
    </source>
</evidence>
<evidence type="ECO:0000256" key="10">
    <source>
        <dbReference type="ARBA" id="ARBA00022786"/>
    </source>
</evidence>
<feature type="domain" description="RING-type" evidence="19">
    <location>
        <begin position="98"/>
        <end position="318"/>
    </location>
</feature>
<dbReference type="GO" id="GO:0031090">
    <property type="term" value="C:organelle membrane"/>
    <property type="evidence" value="ECO:0007669"/>
    <property type="project" value="UniProtKB-ARBA"/>
</dbReference>
<feature type="transmembrane region" description="Helical" evidence="17">
    <location>
        <begin position="332"/>
        <end position="358"/>
    </location>
</feature>